<evidence type="ECO:0000256" key="1">
    <source>
        <dbReference type="ARBA" id="ARBA00001974"/>
    </source>
</evidence>
<dbReference type="InterPro" id="IPR009100">
    <property type="entry name" value="AcylCoA_DH/oxidase_NM_dom_sf"/>
</dbReference>
<evidence type="ECO:0000256" key="5">
    <source>
        <dbReference type="ARBA" id="ARBA00023002"/>
    </source>
</evidence>
<protein>
    <submittedName>
        <fullName evidence="10">Acyl-CoA dehydrogenase</fullName>
    </submittedName>
</protein>
<comment type="caution">
    <text evidence="10">The sequence shown here is derived from an EMBL/GenBank/DDBJ whole genome shotgun (WGS) entry which is preliminary data.</text>
</comment>
<dbReference type="InterPro" id="IPR006089">
    <property type="entry name" value="Acyl-CoA_DH_CS"/>
</dbReference>
<evidence type="ECO:0000256" key="6">
    <source>
        <dbReference type="RuleBase" id="RU362125"/>
    </source>
</evidence>
<dbReference type="PANTHER" id="PTHR43884:SF12">
    <property type="entry name" value="ISOVALERYL-COA DEHYDROGENASE, MITOCHONDRIAL-RELATED"/>
    <property type="match status" value="1"/>
</dbReference>
<dbReference type="Pfam" id="PF00441">
    <property type="entry name" value="Acyl-CoA_dh_1"/>
    <property type="match status" value="1"/>
</dbReference>
<dbReference type="GO" id="GO:0003995">
    <property type="term" value="F:acyl-CoA dehydrogenase activity"/>
    <property type="evidence" value="ECO:0007669"/>
    <property type="project" value="InterPro"/>
</dbReference>
<dbReference type="AlphaFoldDB" id="A0A7C3NGB9"/>
<evidence type="ECO:0000256" key="3">
    <source>
        <dbReference type="ARBA" id="ARBA00022630"/>
    </source>
</evidence>
<dbReference type="InterPro" id="IPR006091">
    <property type="entry name" value="Acyl-CoA_Oxase/DH_mid-dom"/>
</dbReference>
<evidence type="ECO:0000256" key="4">
    <source>
        <dbReference type="ARBA" id="ARBA00022827"/>
    </source>
</evidence>
<name>A0A7C3NGB9_UNCW3</name>
<accession>A0A7C3NGB9</accession>
<dbReference type="Pfam" id="PF02771">
    <property type="entry name" value="Acyl-CoA_dh_N"/>
    <property type="match status" value="1"/>
</dbReference>
<dbReference type="FunFam" id="2.40.110.10:FF:000001">
    <property type="entry name" value="Acyl-CoA dehydrogenase, mitochondrial"/>
    <property type="match status" value="1"/>
</dbReference>
<evidence type="ECO:0000259" key="9">
    <source>
        <dbReference type="Pfam" id="PF02771"/>
    </source>
</evidence>
<dbReference type="PIRSF" id="PIRSF016578">
    <property type="entry name" value="HsaA"/>
    <property type="match status" value="1"/>
</dbReference>
<dbReference type="SUPFAM" id="SSF56645">
    <property type="entry name" value="Acyl-CoA dehydrogenase NM domain-like"/>
    <property type="match status" value="1"/>
</dbReference>
<dbReference type="SUPFAM" id="SSF47203">
    <property type="entry name" value="Acyl-CoA dehydrogenase C-terminal domain-like"/>
    <property type="match status" value="1"/>
</dbReference>
<organism evidence="10">
    <name type="scientific">candidate division WOR-3 bacterium</name>
    <dbReference type="NCBI Taxonomy" id="2052148"/>
    <lineage>
        <taxon>Bacteria</taxon>
        <taxon>Bacteria division WOR-3</taxon>
    </lineage>
</organism>
<dbReference type="FunFam" id="1.20.140.10:FF:000004">
    <property type="entry name" value="Acyl-CoA dehydrogenase FadE25"/>
    <property type="match status" value="1"/>
</dbReference>
<dbReference type="InterPro" id="IPR037069">
    <property type="entry name" value="AcylCoA_DH/ox_N_sf"/>
</dbReference>
<dbReference type="EMBL" id="DSTT01000004">
    <property type="protein sequence ID" value="HFK23686.1"/>
    <property type="molecule type" value="Genomic_DNA"/>
</dbReference>
<keyword evidence="4 6" id="KW-0274">FAD</keyword>
<evidence type="ECO:0000313" key="10">
    <source>
        <dbReference type="EMBL" id="HFK23686.1"/>
    </source>
</evidence>
<evidence type="ECO:0000259" key="8">
    <source>
        <dbReference type="Pfam" id="PF02770"/>
    </source>
</evidence>
<dbReference type="Pfam" id="PF02770">
    <property type="entry name" value="Acyl-CoA_dh_M"/>
    <property type="match status" value="1"/>
</dbReference>
<sequence length="388" mass="42796">MHLLLSEELLEVKNLSRQIAEEKIKPVRLEYDEEAKFPKEIMEYLAKSDLFRVFIPEEYDGMGLGITGMSIATEELSRVCAGIALGYAGTGLGTMPIILFGNEEQKKKYLPQIASGEKLAAFGLTEPDAGSDASNIKTVAKKDGDFYRITGTKQFITNGEVADIYVIIANVNPERGIRGLTAFIVEKGERGFTFGKHENKMGIRASATVELVFDDCKVPKENILSGEGQGFKVAMKTLDYSRIGVGAQALGIAQGAYEESVNYASQRVQFGQKIISFQMIQNMIANMAIKIEAARALTYTSARYVDGGGRDIARVGSMVKTFCSDVAMEVTTDAVQVFGGYGYIKEYPVEKMMRDAKITQIYEGTNQIQRLVIAQEIIKRGCEITDMY</sequence>
<keyword evidence="5 6" id="KW-0560">Oxidoreductase</keyword>
<feature type="domain" description="Acyl-CoA dehydrogenase/oxidase N-terminal" evidence="9">
    <location>
        <begin position="6"/>
        <end position="117"/>
    </location>
</feature>
<dbReference type="PANTHER" id="PTHR43884">
    <property type="entry name" value="ACYL-COA DEHYDROGENASE"/>
    <property type="match status" value="1"/>
</dbReference>
<dbReference type="PROSITE" id="PS00073">
    <property type="entry name" value="ACYL_COA_DH_2"/>
    <property type="match status" value="1"/>
</dbReference>
<comment type="similarity">
    <text evidence="2 6">Belongs to the acyl-CoA dehydrogenase family.</text>
</comment>
<proteinExistence type="inferred from homology"/>
<dbReference type="Gene3D" id="1.10.540.10">
    <property type="entry name" value="Acyl-CoA dehydrogenase/oxidase, N-terminal domain"/>
    <property type="match status" value="1"/>
</dbReference>
<feature type="domain" description="Acyl-CoA dehydrogenase/oxidase C-terminal" evidence="7">
    <location>
        <begin position="228"/>
        <end position="377"/>
    </location>
</feature>
<dbReference type="InterPro" id="IPR046373">
    <property type="entry name" value="Acyl-CoA_Oxase/DH_mid-dom_sf"/>
</dbReference>
<evidence type="ECO:0000256" key="2">
    <source>
        <dbReference type="ARBA" id="ARBA00009347"/>
    </source>
</evidence>
<evidence type="ECO:0000259" key="7">
    <source>
        <dbReference type="Pfam" id="PF00441"/>
    </source>
</evidence>
<gene>
    <name evidence="10" type="ORF">ENS15_03440</name>
</gene>
<dbReference type="Gene3D" id="2.40.110.10">
    <property type="entry name" value="Butyryl-CoA Dehydrogenase, subunit A, domain 2"/>
    <property type="match status" value="1"/>
</dbReference>
<dbReference type="Gene3D" id="1.20.140.10">
    <property type="entry name" value="Butyryl-CoA Dehydrogenase, subunit A, domain 3"/>
    <property type="match status" value="1"/>
</dbReference>
<comment type="cofactor">
    <cofactor evidence="1 6">
        <name>FAD</name>
        <dbReference type="ChEBI" id="CHEBI:57692"/>
    </cofactor>
</comment>
<dbReference type="GO" id="GO:0050660">
    <property type="term" value="F:flavin adenine dinucleotide binding"/>
    <property type="evidence" value="ECO:0007669"/>
    <property type="project" value="InterPro"/>
</dbReference>
<keyword evidence="3 6" id="KW-0285">Flavoprotein</keyword>
<dbReference type="InterPro" id="IPR009075">
    <property type="entry name" value="AcylCo_DH/oxidase_C"/>
</dbReference>
<feature type="domain" description="Acyl-CoA oxidase/dehydrogenase middle" evidence="8">
    <location>
        <begin position="121"/>
        <end position="216"/>
    </location>
</feature>
<dbReference type="InterPro" id="IPR013786">
    <property type="entry name" value="AcylCoA_DH/ox_N"/>
</dbReference>
<dbReference type="InterPro" id="IPR036250">
    <property type="entry name" value="AcylCo_DH-like_C"/>
</dbReference>
<reference evidence="10" key="1">
    <citation type="journal article" date="2020" name="mSystems">
        <title>Genome- and Community-Level Interaction Insights into Carbon Utilization and Element Cycling Functions of Hydrothermarchaeota in Hydrothermal Sediment.</title>
        <authorList>
            <person name="Zhou Z."/>
            <person name="Liu Y."/>
            <person name="Xu W."/>
            <person name="Pan J."/>
            <person name="Luo Z.H."/>
            <person name="Li M."/>
        </authorList>
    </citation>
    <scope>NUCLEOTIDE SEQUENCE [LARGE SCALE GENOMIC DNA]</scope>
    <source>
        <strain evidence="10">SpSt-464</strain>
    </source>
</reference>